<accession>A0A919D9J7</accession>
<reference evidence="4" key="2">
    <citation type="submission" date="2020-09" db="EMBL/GenBank/DDBJ databases">
        <authorList>
            <person name="Sun Q."/>
            <person name="Ohkuma M."/>
        </authorList>
    </citation>
    <scope>NUCLEOTIDE SEQUENCE</scope>
    <source>
        <strain evidence="4">JCM 4646</strain>
    </source>
</reference>
<reference evidence="4" key="1">
    <citation type="journal article" date="2014" name="Int. J. Syst. Evol. Microbiol.">
        <title>Complete genome sequence of Corynebacterium casei LMG S-19264T (=DSM 44701T), isolated from a smear-ripened cheese.</title>
        <authorList>
            <consortium name="US DOE Joint Genome Institute (JGI-PGF)"/>
            <person name="Walter F."/>
            <person name="Albersmeier A."/>
            <person name="Kalinowski J."/>
            <person name="Ruckert C."/>
        </authorList>
    </citation>
    <scope>NUCLEOTIDE SEQUENCE</scope>
    <source>
        <strain evidence="4">JCM 4646</strain>
    </source>
</reference>
<evidence type="ECO:0000259" key="2">
    <source>
        <dbReference type="Pfam" id="PF03496"/>
    </source>
</evidence>
<dbReference type="Pfam" id="PF03496">
    <property type="entry name" value="ADPrib_exo_Tox"/>
    <property type="match status" value="1"/>
</dbReference>
<dbReference type="Proteomes" id="UP000617734">
    <property type="component" value="Unassembled WGS sequence"/>
</dbReference>
<organism evidence="4 5">
    <name type="scientific">Kitasatospora indigofera</name>
    <dbReference type="NCBI Taxonomy" id="67307"/>
    <lineage>
        <taxon>Bacteria</taxon>
        <taxon>Bacillati</taxon>
        <taxon>Actinomycetota</taxon>
        <taxon>Actinomycetes</taxon>
        <taxon>Kitasatosporales</taxon>
        <taxon>Streptomycetaceae</taxon>
        <taxon>Kitasatospora</taxon>
    </lineage>
</organism>
<dbReference type="Gene3D" id="3.90.176.10">
    <property type="entry name" value="Toxin ADP-ribosyltransferase, Chain A, domain 1"/>
    <property type="match status" value="1"/>
</dbReference>
<dbReference type="AlphaFoldDB" id="A0A919D9J7"/>
<dbReference type="EMBL" id="BNBO01000093">
    <property type="protein sequence ID" value="GHE26570.1"/>
    <property type="molecule type" value="Genomic_DNA"/>
</dbReference>
<dbReference type="RefSeq" id="WP_190215742.1">
    <property type="nucleotide sequence ID" value="NZ_BNBO01000093.1"/>
</dbReference>
<feature type="domain" description="ADP ribosyltransferase" evidence="2">
    <location>
        <begin position="592"/>
        <end position="753"/>
    </location>
</feature>
<feature type="domain" description="Putative T7SS secretion signal" evidence="3">
    <location>
        <begin position="3"/>
        <end position="247"/>
    </location>
</feature>
<evidence type="ECO:0000259" key="3">
    <source>
        <dbReference type="Pfam" id="PF21725"/>
    </source>
</evidence>
<name>A0A919D9J7_9ACTN</name>
<feature type="region of interest" description="Disordered" evidence="1">
    <location>
        <begin position="391"/>
        <end position="564"/>
    </location>
</feature>
<evidence type="ECO:0000313" key="5">
    <source>
        <dbReference type="Proteomes" id="UP000617734"/>
    </source>
</evidence>
<gene>
    <name evidence="4" type="ORF">GCM10018781_78830</name>
</gene>
<sequence length="766" mass="78998">MGLLDSAKSLAGSVVDMHAHAAGDALDFVGLHDAAHSVDKWGDEVADDLGAGVGELNLGESEDPKDLLHGDAKAIAERVQHLMKFAAAFEAVATGLARMDSDHWKGKAADAFRSKFSGQPTAWRVMADACEAAAKGLAPLAGTVTWAQGQAKQAIDLYRKSEQATREAQDSYNRQADDYNRALKAYQSAGDASATAPARPAQFHDPGAALRRQAAELLTAARRQRVSAAGAAAQALRAATANAPKEPGVMDRIGMALQDAPAVLAVGALHFEGGVVKGAADMLKFARGVNPFDVYNITHPALYLDHLNSVAGGLAHTANHPTELVTALVGSGWGSDPSEAGGKAFFNLISGVATGGGSEAAVVAERLGIDAAESAARRAAVEAAENAAKRAAVETGESAGQKAATGLAEHPHPTPTPSNPAGLPDGWTIKPSGPKAVAEPVHPPTAPTGPSNFHPLDHGKVGVPSVPHGEAPAVPAQAHGPGPETPSGHGHAPEEAGAGHGVGEQPAPVGHDAPPVHEGGADTGGGAGNDPAGDHTPAQHAPDEGAGHSPGPDGPTVAENWGGLPPEQRMQVAEGEISDGARTFGNNREAYQYGSEQWNGTADALSAEEKAAVKDYTFENAKEGPNYKEINDALREGGPLSPEVAQHVDAIDRALAAHPLQEDVMVARATDLGHIKMDVADMPGRVFDEKSFSSASLGAPAEAFADAKDAILHLRVPEGTPALWVEKVGAWGAGEREILLGRNLQWRATRVVEDEAGKWHVYGEVL</sequence>
<dbReference type="InterPro" id="IPR049082">
    <property type="entry name" value="T7SS_signal"/>
</dbReference>
<evidence type="ECO:0008006" key="6">
    <source>
        <dbReference type="Google" id="ProtNLM"/>
    </source>
</evidence>
<proteinExistence type="predicted"/>
<evidence type="ECO:0000313" key="4">
    <source>
        <dbReference type="EMBL" id="GHE26570.1"/>
    </source>
</evidence>
<dbReference type="InterPro" id="IPR003540">
    <property type="entry name" value="ADP-ribosyltransferase"/>
</dbReference>
<dbReference type="PROSITE" id="PS51996">
    <property type="entry name" value="TR_MART"/>
    <property type="match status" value="1"/>
</dbReference>
<protein>
    <recommendedName>
        <fullName evidence="6">ADP ribosyltransferase domain-containing protein</fullName>
    </recommendedName>
</protein>
<comment type="caution">
    <text evidence="4">The sequence shown here is derived from an EMBL/GenBank/DDBJ whole genome shotgun (WGS) entry which is preliminary data.</text>
</comment>
<dbReference type="Pfam" id="PF21725">
    <property type="entry name" value="T7SS_signal"/>
    <property type="match status" value="1"/>
</dbReference>
<keyword evidence="5" id="KW-1185">Reference proteome</keyword>
<evidence type="ECO:0000256" key="1">
    <source>
        <dbReference type="SAM" id="MobiDB-lite"/>
    </source>
</evidence>
<dbReference type="SUPFAM" id="SSF56399">
    <property type="entry name" value="ADP-ribosylation"/>
    <property type="match status" value="1"/>
</dbReference>
<dbReference type="GO" id="GO:0005576">
    <property type="term" value="C:extracellular region"/>
    <property type="evidence" value="ECO:0007669"/>
    <property type="project" value="InterPro"/>
</dbReference>
<dbReference type="GeneID" id="95358088"/>